<evidence type="ECO:0000256" key="2">
    <source>
        <dbReference type="HAMAP-Rule" id="MF_00984"/>
    </source>
</evidence>
<evidence type="ECO:0000256" key="1">
    <source>
        <dbReference type="ARBA" id="ARBA00023125"/>
    </source>
</evidence>
<dbReference type="GO" id="GO:0006260">
    <property type="term" value="P:DNA replication"/>
    <property type="evidence" value="ECO:0007669"/>
    <property type="project" value="InterPro"/>
</dbReference>
<dbReference type="EMBL" id="JAAGYR010000006">
    <property type="protein sequence ID" value="NEN75597.1"/>
    <property type="molecule type" value="Genomic_DNA"/>
</dbReference>
<comment type="subunit">
    <text evidence="2">Homotetramer.</text>
</comment>
<evidence type="ECO:0000313" key="5">
    <source>
        <dbReference type="EMBL" id="NEN75597.1"/>
    </source>
</evidence>
<keyword evidence="1 2" id="KW-0238">DNA-binding</keyword>
<comment type="caution">
    <text evidence="2">Lacks conserved residue(s) required for the propagation of feature annotation.</text>
</comment>
<keyword evidence="6" id="KW-1185">Reference proteome</keyword>
<gene>
    <name evidence="5" type="primary">ssb</name>
    <name evidence="5" type="ORF">F9B74_04540</name>
</gene>
<dbReference type="InterPro" id="IPR000424">
    <property type="entry name" value="Primosome_PriB/ssb"/>
</dbReference>
<feature type="region of interest" description="Disordered" evidence="4">
    <location>
        <begin position="118"/>
        <end position="224"/>
    </location>
</feature>
<dbReference type="CDD" id="cd04496">
    <property type="entry name" value="SSB_OBF"/>
    <property type="match status" value="1"/>
</dbReference>
<name>A0A6L9Y6U1_9BURK</name>
<feature type="compositionally biased region" description="Low complexity" evidence="4">
    <location>
        <begin position="199"/>
        <end position="217"/>
    </location>
</feature>
<dbReference type="InterPro" id="IPR011344">
    <property type="entry name" value="ssDNA-bd"/>
</dbReference>
<dbReference type="PANTHER" id="PTHR10302:SF27">
    <property type="entry name" value="SINGLE-STRANDED DNA-BINDING PROTEIN"/>
    <property type="match status" value="1"/>
</dbReference>
<proteinExistence type="inferred from homology"/>
<sequence length="224" mass="23995">MASVNKVILVGNLGRDPEVRYQPDGFNVANISLATTSVWKDRNTGDRREETEWHRVVFYNRQAEIVGQYLRKGSSIYVEGRLRTRKYIDNNNIERYTTEIVAETMQMLGGRGNTGDAEFAGGGQYQQGNYPNNAGVSSGARANYPQDGGFSSNTPAPSAYGRGVSSPQPTMPPNGTQPTSPAPHTNPAPQSPAATIPSANNAPRPAAPKAADAGLADLGEDIPF</sequence>
<dbReference type="SUPFAM" id="SSF50249">
    <property type="entry name" value="Nucleic acid-binding proteins"/>
    <property type="match status" value="1"/>
</dbReference>
<accession>A0A6L9Y6U1</accession>
<dbReference type="AlphaFoldDB" id="A0A6L9Y6U1"/>
<dbReference type="PROSITE" id="PS50935">
    <property type="entry name" value="SSB"/>
    <property type="match status" value="1"/>
</dbReference>
<evidence type="ECO:0000313" key="6">
    <source>
        <dbReference type="Proteomes" id="UP000477651"/>
    </source>
</evidence>
<feature type="compositionally biased region" description="Pro residues" evidence="4">
    <location>
        <begin position="180"/>
        <end position="190"/>
    </location>
</feature>
<dbReference type="PANTHER" id="PTHR10302">
    <property type="entry name" value="SINGLE-STRANDED DNA-BINDING PROTEIN"/>
    <property type="match status" value="1"/>
</dbReference>
<dbReference type="Gene3D" id="2.40.50.140">
    <property type="entry name" value="Nucleic acid-binding proteins"/>
    <property type="match status" value="1"/>
</dbReference>
<feature type="compositionally biased region" description="Low complexity" evidence="4">
    <location>
        <begin position="126"/>
        <end position="135"/>
    </location>
</feature>
<dbReference type="GO" id="GO:0009295">
    <property type="term" value="C:nucleoid"/>
    <property type="evidence" value="ECO:0007669"/>
    <property type="project" value="TreeGrafter"/>
</dbReference>
<evidence type="ECO:0000256" key="4">
    <source>
        <dbReference type="SAM" id="MobiDB-lite"/>
    </source>
</evidence>
<reference evidence="5 6" key="1">
    <citation type="submission" date="2020-02" db="EMBL/GenBank/DDBJ databases">
        <title>Pelistega sp. NLN82 were isolated from wild rodents of the Hainan Island.</title>
        <authorList>
            <person name="Niu N."/>
            <person name="Zhou J."/>
        </authorList>
    </citation>
    <scope>NUCLEOTIDE SEQUENCE [LARGE SCALE GENOMIC DNA]</scope>
    <source>
        <strain evidence="5 6">NLN82</strain>
    </source>
</reference>
<comment type="caution">
    <text evidence="5">The sequence shown here is derived from an EMBL/GenBank/DDBJ whole genome shotgun (WGS) entry which is preliminary data.</text>
</comment>
<dbReference type="Proteomes" id="UP000477651">
    <property type="component" value="Unassembled WGS sequence"/>
</dbReference>
<dbReference type="Pfam" id="PF00436">
    <property type="entry name" value="SSB"/>
    <property type="match status" value="1"/>
</dbReference>
<dbReference type="HAMAP" id="MF_00984">
    <property type="entry name" value="SSB"/>
    <property type="match status" value="1"/>
</dbReference>
<feature type="compositionally biased region" description="Polar residues" evidence="4">
    <location>
        <begin position="165"/>
        <end position="179"/>
    </location>
</feature>
<evidence type="ECO:0000256" key="3">
    <source>
        <dbReference type="RuleBase" id="RU000524"/>
    </source>
</evidence>
<protein>
    <recommendedName>
        <fullName evidence="2 3">Single-stranded DNA-binding protein</fullName>
        <shortName evidence="2">SSB</shortName>
    </recommendedName>
</protein>
<organism evidence="5 6">
    <name type="scientific">Pelistega ratti</name>
    <dbReference type="NCBI Taxonomy" id="2652177"/>
    <lineage>
        <taxon>Bacteria</taxon>
        <taxon>Pseudomonadati</taxon>
        <taxon>Pseudomonadota</taxon>
        <taxon>Betaproteobacteria</taxon>
        <taxon>Burkholderiales</taxon>
        <taxon>Alcaligenaceae</taxon>
        <taxon>Pelistega</taxon>
    </lineage>
</organism>
<dbReference type="RefSeq" id="WP_163764234.1">
    <property type="nucleotide sequence ID" value="NZ_JAAGYR010000006.1"/>
</dbReference>
<dbReference type="InterPro" id="IPR012340">
    <property type="entry name" value="NA-bd_OB-fold"/>
</dbReference>
<dbReference type="NCBIfam" id="TIGR00621">
    <property type="entry name" value="ssb"/>
    <property type="match status" value="1"/>
</dbReference>
<dbReference type="GO" id="GO:0003697">
    <property type="term" value="F:single-stranded DNA binding"/>
    <property type="evidence" value="ECO:0007669"/>
    <property type="project" value="UniProtKB-UniRule"/>
</dbReference>